<reference evidence="6" key="1">
    <citation type="submission" date="2021-01" db="EMBL/GenBank/DDBJ databases">
        <title>Whole genome shotgun sequence of Sphaerimonospora thailandensis NBRC 107569.</title>
        <authorList>
            <person name="Komaki H."/>
            <person name="Tamura T."/>
        </authorList>
    </citation>
    <scope>NUCLEOTIDE SEQUENCE</scope>
    <source>
        <strain evidence="6">NBRC 107569</strain>
    </source>
</reference>
<gene>
    <name evidence="6" type="ORF">Mth01_15960</name>
</gene>
<evidence type="ECO:0000313" key="7">
    <source>
        <dbReference type="Proteomes" id="UP000610966"/>
    </source>
</evidence>
<feature type="domain" description="Type I restriction modification DNA specificity" evidence="5">
    <location>
        <begin position="69"/>
        <end position="170"/>
    </location>
</feature>
<dbReference type="AlphaFoldDB" id="A0A8J3RB88"/>
<keyword evidence="3" id="KW-0238">DNA-binding</keyword>
<organism evidence="6 7">
    <name type="scientific">Sphaerimonospora thailandensis</name>
    <dbReference type="NCBI Taxonomy" id="795644"/>
    <lineage>
        <taxon>Bacteria</taxon>
        <taxon>Bacillati</taxon>
        <taxon>Actinomycetota</taxon>
        <taxon>Actinomycetes</taxon>
        <taxon>Streptosporangiales</taxon>
        <taxon>Streptosporangiaceae</taxon>
        <taxon>Sphaerimonospora</taxon>
    </lineage>
</organism>
<evidence type="ECO:0000256" key="4">
    <source>
        <dbReference type="ARBA" id="ARBA00038652"/>
    </source>
</evidence>
<evidence type="ECO:0000313" key="6">
    <source>
        <dbReference type="EMBL" id="GIH69343.1"/>
    </source>
</evidence>
<dbReference type="Proteomes" id="UP000610966">
    <property type="component" value="Unassembled WGS sequence"/>
</dbReference>
<dbReference type="CDD" id="cd17253">
    <property type="entry name" value="RMtype1_S_Eco933I-TRD2-CR2_like"/>
    <property type="match status" value="2"/>
</dbReference>
<keyword evidence="7" id="KW-1185">Reference proteome</keyword>
<dbReference type="PANTHER" id="PTHR43140">
    <property type="entry name" value="TYPE-1 RESTRICTION ENZYME ECOKI SPECIFICITY PROTEIN"/>
    <property type="match status" value="1"/>
</dbReference>
<evidence type="ECO:0000256" key="3">
    <source>
        <dbReference type="ARBA" id="ARBA00023125"/>
    </source>
</evidence>
<dbReference type="Pfam" id="PF01420">
    <property type="entry name" value="Methylase_S"/>
    <property type="match status" value="1"/>
</dbReference>
<dbReference type="InterPro" id="IPR044946">
    <property type="entry name" value="Restrct_endonuc_typeI_TRD_sf"/>
</dbReference>
<accession>A0A8J3RB88</accession>
<sequence>MTWKQTALRGAAEVALGRQRSPQHAEGPHMVRYLRAVNVKDGELALDDVMSMNFTPQEQRIFSLRPGDVLVTEGSGSLASVGASAVWHGEIDGTVCFQNTLLRLRPRVDVDGRFLGWWARSAFGSGDFASIASGANIYHLSAERVRSLPIELPPMDEQQRIADFLEEETSRISRMESLREVQREILEERAAAVITEMLIPGSLSKPKGEWPWRWLPALPSDQSLGRLGYICRLQTGLTVDGNRELSGDVVTRPYLRVANVQATHLALDSITEITVPRYIAARSTLRHGDVLMTEGGDLDKLGRGTVWRDELPGCLHQNHVFALRPDRDKLDADYLALLTRSVHGRCYFESTGVKTTNLASTNSSKILGFPIPLPPVERQRQLVREINQSLELINQASSAIDKQVALLAERRQALITAAVTGQLDVTTARGAGV</sequence>
<evidence type="ECO:0000256" key="1">
    <source>
        <dbReference type="ARBA" id="ARBA00010923"/>
    </source>
</evidence>
<dbReference type="GO" id="GO:0009307">
    <property type="term" value="P:DNA restriction-modification system"/>
    <property type="evidence" value="ECO:0007669"/>
    <property type="project" value="UniProtKB-KW"/>
</dbReference>
<dbReference type="Gene3D" id="3.90.220.20">
    <property type="entry name" value="DNA methylase specificity domains"/>
    <property type="match status" value="2"/>
</dbReference>
<evidence type="ECO:0000256" key="2">
    <source>
        <dbReference type="ARBA" id="ARBA00022747"/>
    </source>
</evidence>
<comment type="similarity">
    <text evidence="1">Belongs to the type-I restriction system S methylase family.</text>
</comment>
<comment type="subunit">
    <text evidence="4">The methyltransferase is composed of M and S polypeptides.</text>
</comment>
<proteinExistence type="inferred from homology"/>
<dbReference type="PANTHER" id="PTHR43140:SF1">
    <property type="entry name" value="TYPE I RESTRICTION ENZYME ECOKI SPECIFICITY SUBUNIT"/>
    <property type="match status" value="1"/>
</dbReference>
<dbReference type="SUPFAM" id="SSF116734">
    <property type="entry name" value="DNA methylase specificity domain"/>
    <property type="match status" value="2"/>
</dbReference>
<keyword evidence="2" id="KW-0680">Restriction system</keyword>
<dbReference type="InterPro" id="IPR000055">
    <property type="entry name" value="Restrct_endonuc_typeI_TRD"/>
</dbReference>
<dbReference type="InterPro" id="IPR051212">
    <property type="entry name" value="Type-I_RE_S_subunit"/>
</dbReference>
<comment type="caution">
    <text evidence="6">The sequence shown here is derived from an EMBL/GenBank/DDBJ whole genome shotgun (WGS) entry which is preliminary data.</text>
</comment>
<protein>
    <recommendedName>
        <fullName evidence="5">Type I restriction modification DNA specificity domain-containing protein</fullName>
    </recommendedName>
</protein>
<dbReference type="GO" id="GO:0003677">
    <property type="term" value="F:DNA binding"/>
    <property type="evidence" value="ECO:0007669"/>
    <property type="project" value="UniProtKB-KW"/>
</dbReference>
<dbReference type="EMBL" id="BOOG01000013">
    <property type="protein sequence ID" value="GIH69343.1"/>
    <property type="molecule type" value="Genomic_DNA"/>
</dbReference>
<evidence type="ECO:0000259" key="5">
    <source>
        <dbReference type="Pfam" id="PF01420"/>
    </source>
</evidence>
<name>A0A8J3RB88_9ACTN</name>